<dbReference type="CDD" id="cd07323">
    <property type="entry name" value="LAM"/>
    <property type="match status" value="1"/>
</dbReference>
<organism evidence="5 6">
    <name type="scientific">Asparagus officinalis</name>
    <name type="common">Garden asparagus</name>
    <dbReference type="NCBI Taxonomy" id="4686"/>
    <lineage>
        <taxon>Eukaryota</taxon>
        <taxon>Viridiplantae</taxon>
        <taxon>Streptophyta</taxon>
        <taxon>Embryophyta</taxon>
        <taxon>Tracheophyta</taxon>
        <taxon>Spermatophyta</taxon>
        <taxon>Magnoliopsida</taxon>
        <taxon>Liliopsida</taxon>
        <taxon>Asparagales</taxon>
        <taxon>Asparagaceae</taxon>
        <taxon>Asparagoideae</taxon>
        <taxon>Asparagus</taxon>
    </lineage>
</organism>
<dbReference type="Pfam" id="PF05383">
    <property type="entry name" value="La"/>
    <property type="match status" value="1"/>
</dbReference>
<dbReference type="PROSITE" id="PS50961">
    <property type="entry name" value="HTH_LA"/>
    <property type="match status" value="1"/>
</dbReference>
<feature type="compositionally biased region" description="Low complexity" evidence="3">
    <location>
        <begin position="21"/>
        <end position="56"/>
    </location>
</feature>
<dbReference type="InterPro" id="IPR045180">
    <property type="entry name" value="La_dom_prot"/>
</dbReference>
<protein>
    <recommendedName>
        <fullName evidence="4">HTH La-type RNA-binding domain-containing protein</fullName>
    </recommendedName>
</protein>
<sequence>MGAASWPALTESTRASPKSPPSDSLKSLSDGLVPSSPEPLVSSPSEKSSPNPKSPNQIQNPMPPSRQKPLKVGERSSTVTPANVGAGPTLQIAPEHSPRASRSGGPTPQPRGGANHHRGFGGNRRGNAGGGSHSNHGNWHHRNGQVHRGGMKSYPRPMQPLSPPFAGPPPPFQPFVGNAMGFPEYFVMPQTPPSLESVRGMPFVSHPIPHAMFFPAMDPQSAMLLKQIDYYFSSENLCKDVYLRQNMDDEGWVPISLIAGFNKVKQLTNNIQYILDTVRLSTLVEVHDDKIRRRTDWKNWLLVPPSSSHGSPSGKSDDDVAKHLQNVTLEGNSTTHNTRGTTIHADNIFLTRSASGNLNNQFYPSSDGSGSDESGQFIVYPFVPIPPRGDLGSDGTQEMEFRPCYSAIADIPIFGDREQEELKFLSDPSSSTLRCLITDASLELVNCDHISNPVFLFGDSLVDCERLSYVLASYET</sequence>
<evidence type="ECO:0000256" key="2">
    <source>
        <dbReference type="PROSITE-ProRule" id="PRU00332"/>
    </source>
</evidence>
<dbReference type="FunFam" id="1.10.10.10:FF:000131">
    <property type="entry name" value="la-related protein 1B isoform X2"/>
    <property type="match status" value="1"/>
</dbReference>
<dbReference type="Proteomes" id="UP000243459">
    <property type="component" value="Chromosome 4"/>
</dbReference>
<dbReference type="InterPro" id="IPR036388">
    <property type="entry name" value="WH-like_DNA-bd_sf"/>
</dbReference>
<feature type="compositionally biased region" description="Gly residues" evidence="3">
    <location>
        <begin position="120"/>
        <end position="132"/>
    </location>
</feature>
<dbReference type="PANTHER" id="PTHR22792:SF132">
    <property type="entry name" value="LA-RELATED PROTEIN 1"/>
    <property type="match status" value="1"/>
</dbReference>
<keyword evidence="1 2" id="KW-0694">RNA-binding</keyword>
<dbReference type="GO" id="GO:0005737">
    <property type="term" value="C:cytoplasm"/>
    <property type="evidence" value="ECO:0007669"/>
    <property type="project" value="UniProtKB-ARBA"/>
</dbReference>
<dbReference type="GO" id="GO:0003723">
    <property type="term" value="F:RNA binding"/>
    <property type="evidence" value="ECO:0007669"/>
    <property type="project" value="UniProtKB-UniRule"/>
</dbReference>
<proteinExistence type="predicted"/>
<reference evidence="6" key="1">
    <citation type="journal article" date="2017" name="Nat. Commun.">
        <title>The asparagus genome sheds light on the origin and evolution of a young Y chromosome.</title>
        <authorList>
            <person name="Harkess A."/>
            <person name="Zhou J."/>
            <person name="Xu C."/>
            <person name="Bowers J.E."/>
            <person name="Van der Hulst R."/>
            <person name="Ayyampalayam S."/>
            <person name="Mercati F."/>
            <person name="Riccardi P."/>
            <person name="McKain M.R."/>
            <person name="Kakrana A."/>
            <person name="Tang H."/>
            <person name="Ray J."/>
            <person name="Groenendijk J."/>
            <person name="Arikit S."/>
            <person name="Mathioni S.M."/>
            <person name="Nakano M."/>
            <person name="Shan H."/>
            <person name="Telgmann-Rauber A."/>
            <person name="Kanno A."/>
            <person name="Yue Z."/>
            <person name="Chen H."/>
            <person name="Li W."/>
            <person name="Chen Y."/>
            <person name="Xu X."/>
            <person name="Zhang Y."/>
            <person name="Luo S."/>
            <person name="Chen H."/>
            <person name="Gao J."/>
            <person name="Mao Z."/>
            <person name="Pires J.C."/>
            <person name="Luo M."/>
            <person name="Kudrna D."/>
            <person name="Wing R.A."/>
            <person name="Meyers B.C."/>
            <person name="Yi K."/>
            <person name="Kong H."/>
            <person name="Lavrijsen P."/>
            <person name="Sunseri F."/>
            <person name="Falavigna A."/>
            <person name="Ye Y."/>
            <person name="Leebens-Mack J.H."/>
            <person name="Chen G."/>
        </authorList>
    </citation>
    <scope>NUCLEOTIDE SEQUENCE [LARGE SCALE GENOMIC DNA]</scope>
    <source>
        <strain evidence="6">cv. DH0086</strain>
    </source>
</reference>
<dbReference type="Gramene" id="ONK71635">
    <property type="protein sequence ID" value="ONK71635"/>
    <property type="gene ID" value="A4U43_C04F10730"/>
</dbReference>
<evidence type="ECO:0000313" key="6">
    <source>
        <dbReference type="Proteomes" id="UP000243459"/>
    </source>
</evidence>
<dbReference type="EMBL" id="CM007384">
    <property type="protein sequence ID" value="ONK71635.1"/>
    <property type="molecule type" value="Genomic_DNA"/>
</dbReference>
<evidence type="ECO:0000256" key="3">
    <source>
        <dbReference type="SAM" id="MobiDB-lite"/>
    </source>
</evidence>
<dbReference type="AlphaFoldDB" id="A0A5P1EZX1"/>
<dbReference type="SUPFAM" id="SSF46785">
    <property type="entry name" value="Winged helix' DNA-binding domain"/>
    <property type="match status" value="1"/>
</dbReference>
<gene>
    <name evidence="5" type="ORF">A4U43_C04F10730</name>
</gene>
<evidence type="ECO:0000259" key="4">
    <source>
        <dbReference type="PROSITE" id="PS50961"/>
    </source>
</evidence>
<dbReference type="InterPro" id="IPR036390">
    <property type="entry name" value="WH_DNA-bd_sf"/>
</dbReference>
<evidence type="ECO:0000256" key="1">
    <source>
        <dbReference type="ARBA" id="ARBA00022884"/>
    </source>
</evidence>
<keyword evidence="6" id="KW-1185">Reference proteome</keyword>
<feature type="region of interest" description="Disordered" evidence="3">
    <location>
        <begin position="1"/>
        <end position="167"/>
    </location>
</feature>
<accession>A0A5P1EZX1</accession>
<dbReference type="PANTHER" id="PTHR22792">
    <property type="entry name" value="LUPUS LA PROTEIN-RELATED"/>
    <property type="match status" value="1"/>
</dbReference>
<evidence type="ECO:0000313" key="5">
    <source>
        <dbReference type="EMBL" id="ONK71635.1"/>
    </source>
</evidence>
<feature type="compositionally biased region" description="Pro residues" evidence="3">
    <location>
        <begin position="157"/>
        <end position="167"/>
    </location>
</feature>
<dbReference type="InterPro" id="IPR006630">
    <property type="entry name" value="La_HTH"/>
</dbReference>
<dbReference type="OMA" id="NMANFST"/>
<dbReference type="Gene3D" id="1.10.10.10">
    <property type="entry name" value="Winged helix-like DNA-binding domain superfamily/Winged helix DNA-binding domain"/>
    <property type="match status" value="1"/>
</dbReference>
<name>A0A5P1EZX1_ASPOF</name>
<dbReference type="SMART" id="SM00715">
    <property type="entry name" value="LA"/>
    <property type="match status" value="1"/>
</dbReference>
<feature type="domain" description="HTH La-type RNA-binding" evidence="4">
    <location>
        <begin position="214"/>
        <end position="303"/>
    </location>
</feature>